<dbReference type="PANTHER" id="PTHR19384">
    <property type="entry name" value="NITRIC OXIDE SYNTHASE-RELATED"/>
    <property type="match status" value="1"/>
</dbReference>
<dbReference type="PROSITE" id="PS51384">
    <property type="entry name" value="FAD_FR"/>
    <property type="match status" value="1"/>
</dbReference>
<comment type="cofactor">
    <cofactor evidence="2">
        <name>FAD</name>
        <dbReference type="ChEBI" id="CHEBI:57692"/>
    </cofactor>
</comment>
<dbReference type="Gene3D" id="3.40.50.360">
    <property type="match status" value="1"/>
</dbReference>
<evidence type="ECO:0000256" key="3">
    <source>
        <dbReference type="ARBA" id="ARBA00022630"/>
    </source>
</evidence>
<keyword evidence="5" id="KW-0274">FAD</keyword>
<dbReference type="InterPro" id="IPR029039">
    <property type="entry name" value="Flavoprotein-like_sf"/>
</dbReference>
<gene>
    <name evidence="10" type="ORF">LX32DRAFT_713883</name>
</gene>
<evidence type="ECO:0000256" key="2">
    <source>
        <dbReference type="ARBA" id="ARBA00001974"/>
    </source>
</evidence>
<dbReference type="PANTHER" id="PTHR19384:SF108">
    <property type="entry name" value="NADPH--CYTOCHROME P450 REDUCTASE"/>
    <property type="match status" value="1"/>
</dbReference>
<keyword evidence="4" id="KW-0288">FMN</keyword>
<dbReference type="GO" id="GO:0003958">
    <property type="term" value="F:NADPH-hemoprotein reductase activity"/>
    <property type="evidence" value="ECO:0007669"/>
    <property type="project" value="TreeGrafter"/>
</dbReference>
<dbReference type="Gene3D" id="1.20.990.10">
    <property type="entry name" value="NADPH-cytochrome p450 Reductase, Chain A, domain 3"/>
    <property type="match status" value="1"/>
</dbReference>
<dbReference type="InterPro" id="IPR017938">
    <property type="entry name" value="Riboflavin_synthase-like_b-brl"/>
</dbReference>
<dbReference type="AlphaFoldDB" id="A0AAD9H4L5"/>
<feature type="domain" description="Flavodoxin-like" evidence="8">
    <location>
        <begin position="74"/>
        <end position="219"/>
    </location>
</feature>
<organism evidence="10 11">
    <name type="scientific">Colletotrichum zoysiae</name>
    <dbReference type="NCBI Taxonomy" id="1216348"/>
    <lineage>
        <taxon>Eukaryota</taxon>
        <taxon>Fungi</taxon>
        <taxon>Dikarya</taxon>
        <taxon>Ascomycota</taxon>
        <taxon>Pezizomycotina</taxon>
        <taxon>Sordariomycetes</taxon>
        <taxon>Hypocreomycetidae</taxon>
        <taxon>Glomerellales</taxon>
        <taxon>Glomerellaceae</taxon>
        <taxon>Colletotrichum</taxon>
        <taxon>Colletotrichum graminicola species complex</taxon>
    </lineage>
</organism>
<dbReference type="Gene3D" id="2.40.30.10">
    <property type="entry name" value="Translation factors"/>
    <property type="match status" value="1"/>
</dbReference>
<evidence type="ECO:0000259" key="8">
    <source>
        <dbReference type="PROSITE" id="PS50902"/>
    </source>
</evidence>
<dbReference type="PRINTS" id="PR00369">
    <property type="entry name" value="FLAVODOXIN"/>
</dbReference>
<dbReference type="InterPro" id="IPR017927">
    <property type="entry name" value="FAD-bd_FR_type"/>
</dbReference>
<evidence type="ECO:0000256" key="5">
    <source>
        <dbReference type="ARBA" id="ARBA00022827"/>
    </source>
</evidence>
<keyword evidence="6" id="KW-0521">NADP</keyword>
<dbReference type="InterPro" id="IPR001433">
    <property type="entry name" value="OxRdtase_FAD/NAD-bd"/>
</dbReference>
<accession>A0AAD9H4L5</accession>
<evidence type="ECO:0000256" key="4">
    <source>
        <dbReference type="ARBA" id="ARBA00022643"/>
    </source>
</evidence>
<comment type="cofactor">
    <cofactor evidence="1">
        <name>FMN</name>
        <dbReference type="ChEBI" id="CHEBI:58210"/>
    </cofactor>
</comment>
<feature type="domain" description="FAD-binding FR-type" evidence="9">
    <location>
        <begin position="261"/>
        <end position="509"/>
    </location>
</feature>
<dbReference type="InterPro" id="IPR001709">
    <property type="entry name" value="Flavoprot_Pyr_Nucl_cyt_Rdtase"/>
</dbReference>
<evidence type="ECO:0000259" key="9">
    <source>
        <dbReference type="PROSITE" id="PS51384"/>
    </source>
</evidence>
<evidence type="ECO:0000256" key="1">
    <source>
        <dbReference type="ARBA" id="ARBA00001917"/>
    </source>
</evidence>
<dbReference type="InterPro" id="IPR008254">
    <property type="entry name" value="Flavodoxin/NO_synth"/>
</dbReference>
<dbReference type="GO" id="GO:0010181">
    <property type="term" value="F:FMN binding"/>
    <property type="evidence" value="ECO:0007669"/>
    <property type="project" value="InterPro"/>
</dbReference>
<reference evidence="10" key="1">
    <citation type="submission" date="2021-06" db="EMBL/GenBank/DDBJ databases">
        <title>Comparative genomics, transcriptomics and evolutionary studies reveal genomic signatures of adaptation to plant cell wall in hemibiotrophic fungi.</title>
        <authorList>
            <consortium name="DOE Joint Genome Institute"/>
            <person name="Baroncelli R."/>
            <person name="Diaz J.F."/>
            <person name="Benocci T."/>
            <person name="Peng M."/>
            <person name="Battaglia E."/>
            <person name="Haridas S."/>
            <person name="Andreopoulos W."/>
            <person name="Labutti K."/>
            <person name="Pangilinan J."/>
            <person name="Floch G.L."/>
            <person name="Makela M.R."/>
            <person name="Henrissat B."/>
            <person name="Grigoriev I.V."/>
            <person name="Crouch J.A."/>
            <person name="De Vries R.P."/>
            <person name="Sukno S.A."/>
            <person name="Thon M.R."/>
        </authorList>
    </citation>
    <scope>NUCLEOTIDE SEQUENCE</scope>
    <source>
        <strain evidence="10">MAFF235873</strain>
    </source>
</reference>
<dbReference type="SUPFAM" id="SSF52343">
    <property type="entry name" value="Ferredoxin reductase-like, C-terminal NADP-linked domain"/>
    <property type="match status" value="1"/>
</dbReference>
<dbReference type="GO" id="GO:0050660">
    <property type="term" value="F:flavin adenine dinucleotide binding"/>
    <property type="evidence" value="ECO:0007669"/>
    <property type="project" value="TreeGrafter"/>
</dbReference>
<keyword evidence="3" id="KW-0285">Flavoprotein</keyword>
<dbReference type="PRINTS" id="PR00371">
    <property type="entry name" value="FPNCR"/>
</dbReference>
<dbReference type="Gene3D" id="3.40.50.80">
    <property type="entry name" value="Nucleotide-binding domain of ferredoxin-NADP reductase (FNR) module"/>
    <property type="match status" value="1"/>
</dbReference>
<dbReference type="InterPro" id="IPR003097">
    <property type="entry name" value="CysJ-like_FAD-binding"/>
</dbReference>
<dbReference type="EMBL" id="MU843127">
    <property type="protein sequence ID" value="KAK2021202.1"/>
    <property type="molecule type" value="Genomic_DNA"/>
</dbReference>
<keyword evidence="7" id="KW-0560">Oxidoreductase</keyword>
<protein>
    <submittedName>
        <fullName evidence="10">Riboflavin synthase domain-like protein</fullName>
    </submittedName>
</protein>
<dbReference type="Pfam" id="PF00667">
    <property type="entry name" value="FAD_binding_1"/>
    <property type="match status" value="1"/>
</dbReference>
<dbReference type="InterPro" id="IPR039261">
    <property type="entry name" value="FNR_nucleotide-bd"/>
</dbReference>
<dbReference type="Pfam" id="PF00258">
    <property type="entry name" value="Flavodoxin_1"/>
    <property type="match status" value="1"/>
</dbReference>
<dbReference type="InterPro" id="IPR023173">
    <property type="entry name" value="NADPH_Cyt_P450_Rdtase_alpha"/>
</dbReference>
<evidence type="ECO:0000313" key="11">
    <source>
        <dbReference type="Proteomes" id="UP001232148"/>
    </source>
</evidence>
<dbReference type="PROSITE" id="PS50902">
    <property type="entry name" value="FLAVODOXIN_LIKE"/>
    <property type="match status" value="1"/>
</dbReference>
<evidence type="ECO:0000256" key="6">
    <source>
        <dbReference type="ARBA" id="ARBA00022857"/>
    </source>
</evidence>
<dbReference type="GO" id="GO:0005829">
    <property type="term" value="C:cytosol"/>
    <property type="evidence" value="ECO:0007669"/>
    <property type="project" value="TreeGrafter"/>
</dbReference>
<evidence type="ECO:0000313" key="10">
    <source>
        <dbReference type="EMBL" id="KAK2021202.1"/>
    </source>
</evidence>
<dbReference type="Proteomes" id="UP001232148">
    <property type="component" value="Unassembled WGS sequence"/>
</dbReference>
<dbReference type="SUPFAM" id="SSF63380">
    <property type="entry name" value="Riboflavin synthase domain-like"/>
    <property type="match status" value="1"/>
</dbReference>
<name>A0AAD9H4L5_9PEZI</name>
<sequence>MTTLLEHTTYTEYGLLLAIALGTTFVYNKGNLFPAANSNKHLLFEKPQKQDVAVRALLLTRDIGKRAWESEASFVILWGSQSGTAENLAHRLGREIHQHFKSKVIVGDLSDYDPSTLSNVPEHVILVLVMSTYGEGDPSVNAQDFVSFYTSKNSCTLSHLQFAAFGCGNSSYQYYNKAIHDTASALQRCGAKAISPIGEGDEASRTTHEDFHEWKDSLFSCLVSHCNLSKHDARYKPTVQITLQSPSDEVARDKSGSKPKKGVAYLPITMTRHIARYDDHTRSCVFVTLDLAGHPQLKYRTGDHLAVWPCNPEDEVDRLLRVLGRRSQRHDCLRIKSIDKLGDLTVPASTTLCELVSKHLDICAQVPRETVMALAQMASNLEVKRELRRISNSKKTYSTFLEGNYLTLSRLMDYTLALHPDAAWDSLPLSFIIDHIPPIQPRLYSIASSSIVEPRQVSLVVSVKPQPVPRCPDTLIHGVTSTYLRDVQLNCTDGYLIQAEIRRSSFKMPFNLQIPVIMVAAGTGIAPFRAFIHERARLASIGRVVGPMLLFFGCQSQSDCLFLDEIHTAFSRPKAYVQDKLFEHRQSVIKTLLEEDASLYVCGSTSMAKGIREVLLETAEHWRQERKKSSRWHEDVWS</sequence>
<dbReference type="InterPro" id="IPR001094">
    <property type="entry name" value="Flavdoxin-like"/>
</dbReference>
<evidence type="ECO:0000256" key="7">
    <source>
        <dbReference type="ARBA" id="ARBA00023002"/>
    </source>
</evidence>
<comment type="caution">
    <text evidence="10">The sequence shown here is derived from an EMBL/GenBank/DDBJ whole genome shotgun (WGS) entry which is preliminary data.</text>
</comment>
<dbReference type="Pfam" id="PF00175">
    <property type="entry name" value="NAD_binding_1"/>
    <property type="match status" value="1"/>
</dbReference>
<keyword evidence="11" id="KW-1185">Reference proteome</keyword>
<dbReference type="SUPFAM" id="SSF52218">
    <property type="entry name" value="Flavoproteins"/>
    <property type="match status" value="1"/>
</dbReference>
<proteinExistence type="predicted"/>